<dbReference type="SMART" id="SM00507">
    <property type="entry name" value="HNHc"/>
    <property type="match status" value="1"/>
</dbReference>
<dbReference type="Proteomes" id="UP000268233">
    <property type="component" value="Unassembled WGS sequence"/>
</dbReference>
<sequence length="257" mass="29639">MSSHHAALHGGPPFTSECSAKYCNVEYSTPPSQDQKNIKYCSQECRVSGPWRDEQMMELLYILRDMSASEIGDYLGCSGQTVWRWLKKHGIETRGVNEAKYTRLSSKDWLVETYVEKNMTSGEIAEWIGCPSSLVWEWCQKHGIDCEENGSWPRGEDHHLYKDGDNNYGKGWDVEKKERVRERDGRECQHCGRDEQEHIKLFGTKHVVHHIDPARSVADPEERNAMKNLVTLCRGDCHQSWEKMAPLRPDTTTFTTT</sequence>
<accession>A0A495R7Y5</accession>
<evidence type="ECO:0000313" key="3">
    <source>
        <dbReference type="Proteomes" id="UP000268233"/>
    </source>
</evidence>
<feature type="domain" description="HNH nuclease" evidence="1">
    <location>
        <begin position="175"/>
        <end position="239"/>
    </location>
</feature>
<name>A0A495R7Y5_9EURY</name>
<dbReference type="InterPro" id="IPR003615">
    <property type="entry name" value="HNH_nuc"/>
</dbReference>
<dbReference type="EMBL" id="RBWW01000001">
    <property type="protein sequence ID" value="RKS83320.1"/>
    <property type="molecule type" value="Genomic_DNA"/>
</dbReference>
<dbReference type="Gene3D" id="1.10.10.60">
    <property type="entry name" value="Homeodomain-like"/>
    <property type="match status" value="1"/>
</dbReference>
<protein>
    <submittedName>
        <fullName evidence="2">HTH domain-containing protein</fullName>
    </submittedName>
</protein>
<reference evidence="2 3" key="1">
    <citation type="submission" date="2018-10" db="EMBL/GenBank/DDBJ databases">
        <title>Genomic Encyclopedia of Archaeal and Bacterial Type Strains, Phase II (KMG-II): from individual species to whole genera.</title>
        <authorList>
            <person name="Goeker M."/>
        </authorList>
    </citation>
    <scope>NUCLEOTIDE SEQUENCE [LARGE SCALE GENOMIC DNA]</scope>
    <source>
        <strain evidence="2 3">DSM 11927</strain>
    </source>
</reference>
<dbReference type="AlphaFoldDB" id="A0A495R7Y5"/>
<dbReference type="Gene3D" id="1.10.30.50">
    <property type="match status" value="1"/>
</dbReference>
<keyword evidence="3" id="KW-1185">Reference proteome</keyword>
<gene>
    <name evidence="2" type="ORF">BDK61_2663</name>
</gene>
<evidence type="ECO:0000313" key="2">
    <source>
        <dbReference type="EMBL" id="RKS83320.1"/>
    </source>
</evidence>
<dbReference type="InterPro" id="IPR011991">
    <property type="entry name" value="ArsR-like_HTH"/>
</dbReference>
<dbReference type="CDD" id="cd00085">
    <property type="entry name" value="HNHc"/>
    <property type="match status" value="1"/>
</dbReference>
<organism evidence="2 3">
    <name type="scientific">Haloarcula quadrata</name>
    <dbReference type="NCBI Taxonomy" id="182779"/>
    <lineage>
        <taxon>Archaea</taxon>
        <taxon>Methanobacteriati</taxon>
        <taxon>Methanobacteriota</taxon>
        <taxon>Stenosarchaea group</taxon>
        <taxon>Halobacteria</taxon>
        <taxon>Halobacteriales</taxon>
        <taxon>Haloarculaceae</taxon>
        <taxon>Haloarcula</taxon>
    </lineage>
</organism>
<proteinExistence type="predicted"/>
<evidence type="ECO:0000259" key="1">
    <source>
        <dbReference type="SMART" id="SM00507"/>
    </source>
</evidence>
<comment type="caution">
    <text evidence="2">The sequence shown here is derived from an EMBL/GenBank/DDBJ whole genome shotgun (WGS) entry which is preliminary data.</text>
</comment>
<dbReference type="CDD" id="cd00090">
    <property type="entry name" value="HTH_ARSR"/>
    <property type="match status" value="1"/>
</dbReference>